<keyword evidence="8 14" id="KW-0067">ATP-binding</keyword>
<dbReference type="InterPro" id="IPR003593">
    <property type="entry name" value="AAA+_ATPase"/>
</dbReference>
<evidence type="ECO:0000256" key="8">
    <source>
        <dbReference type="ARBA" id="ARBA00022840"/>
    </source>
</evidence>
<evidence type="ECO:0000256" key="11">
    <source>
        <dbReference type="ARBA" id="ARBA00022917"/>
    </source>
</evidence>
<keyword evidence="2" id="KW-0963">Cytoplasm</keyword>
<dbReference type="InterPro" id="IPR003439">
    <property type="entry name" value="ABC_transporter-like_ATP-bd"/>
</dbReference>
<dbReference type="EMBL" id="DVMS01000038">
    <property type="protein sequence ID" value="HIU38330.1"/>
    <property type="molecule type" value="Genomic_DNA"/>
</dbReference>
<keyword evidence="10" id="KW-0694">RNA-binding</keyword>
<dbReference type="InterPro" id="IPR032781">
    <property type="entry name" value="ABC_tran_Xtn"/>
</dbReference>
<evidence type="ECO:0000259" key="13">
    <source>
        <dbReference type="PROSITE" id="PS50893"/>
    </source>
</evidence>
<dbReference type="AlphaFoldDB" id="A0A9D1IIS7"/>
<feature type="domain" description="ABC transporter" evidence="13">
    <location>
        <begin position="5"/>
        <end position="248"/>
    </location>
</feature>
<keyword evidence="5" id="KW-0677">Repeat</keyword>
<dbReference type="CDD" id="cd03221">
    <property type="entry name" value="ABCF_EF-3"/>
    <property type="match status" value="2"/>
</dbReference>
<dbReference type="InterPro" id="IPR017871">
    <property type="entry name" value="ABC_transporter-like_CS"/>
</dbReference>
<evidence type="ECO:0000256" key="1">
    <source>
        <dbReference type="ARBA" id="ARBA00005868"/>
    </source>
</evidence>
<dbReference type="GO" id="GO:0019843">
    <property type="term" value="F:rRNA binding"/>
    <property type="evidence" value="ECO:0007669"/>
    <property type="project" value="UniProtKB-KW"/>
</dbReference>
<evidence type="ECO:0000256" key="7">
    <source>
        <dbReference type="ARBA" id="ARBA00022801"/>
    </source>
</evidence>
<dbReference type="InterPro" id="IPR032524">
    <property type="entry name" value="ABC_tran_C"/>
</dbReference>
<dbReference type="InterPro" id="IPR027417">
    <property type="entry name" value="P-loop_NTPase"/>
</dbReference>
<feature type="domain" description="ABC transporter" evidence="13">
    <location>
        <begin position="313"/>
        <end position="531"/>
    </location>
</feature>
<dbReference type="PROSITE" id="PS00211">
    <property type="entry name" value="ABC_TRANSPORTER_1"/>
    <property type="match status" value="1"/>
</dbReference>
<comment type="caution">
    <text evidence="14">The sequence shown here is derived from an EMBL/GenBank/DDBJ whole genome shotgun (WGS) entry which is preliminary data.</text>
</comment>
<sequence>MKSFLQVENLSKSFGDKVLFSDVTFGIYEGDKIGLIAKNGAGKTTLLRIVAGAEAYDSGEVTYRNGLRVAYLAQLPELDGQLPVADACMSLGGEAVEAVREYEAATASGDSARLERAMQRMDASGGWTYEDRMRQVLTQLKISDLSQRVGELSGGQQKRVALAKVILDEPELLILDEPTNHLDIDMIEWLEDYLSRSRVALLMVTHDRYFLDKVCSKILEIDERKIYAYEGNYDYYLAKREERISAQNAELLRVKNLLRTELEWMRRQPQARGTKAKYRIDAFYALDAKSKERRNDSSVRLKGGASYIGSKIFEAIDVSKRYGDKVILRNFEYVFARYEKVGIVGGNGVGKSTFVKLLLGLEQPDSGRFDVGETVKFGYYSQEGIRFDEQEKVIDAVRKIAEVVVIDEKTRYTASQFLQFFLFPPAAQQNYIYKLSGGEKRRLYLATVLMKTPNFLILDEPTNDLDITTLGILEEYIAKFKGCVIVVSHDRFFLDRTVDHLFVFEGDGIVRDFPGSYSDYRSWRQERDAEKANAEAEKKSSAANSWKPRREKSDKMTFKERKEFESLAGEIADLEKEKREIEEMLNSGNLGVEELTQKSQRISEVLSLLDEKEMRWLELSEKQ</sequence>
<keyword evidence="6" id="KW-0547">Nucleotide-binding</keyword>
<feature type="region of interest" description="Disordered" evidence="12">
    <location>
        <begin position="531"/>
        <end position="554"/>
    </location>
</feature>
<dbReference type="Gene3D" id="3.40.50.300">
    <property type="entry name" value="P-loop containing nucleotide triphosphate hydrolases"/>
    <property type="match status" value="2"/>
</dbReference>
<proteinExistence type="inferred from homology"/>
<dbReference type="GO" id="GO:0003677">
    <property type="term" value="F:DNA binding"/>
    <property type="evidence" value="ECO:0007669"/>
    <property type="project" value="InterPro"/>
</dbReference>
<dbReference type="Gene3D" id="1.10.287.380">
    <property type="entry name" value="Valyl-tRNA synthetase, C-terminal domain"/>
    <property type="match status" value="1"/>
</dbReference>
<dbReference type="SMART" id="SM00382">
    <property type="entry name" value="AAA"/>
    <property type="match status" value="2"/>
</dbReference>
<dbReference type="GO" id="GO:0006412">
    <property type="term" value="P:translation"/>
    <property type="evidence" value="ECO:0007669"/>
    <property type="project" value="UniProtKB-KW"/>
</dbReference>
<dbReference type="PANTHER" id="PTHR42855">
    <property type="entry name" value="ABC TRANSPORTER ATP-BINDING SUBUNIT"/>
    <property type="match status" value="1"/>
</dbReference>
<evidence type="ECO:0000256" key="10">
    <source>
        <dbReference type="ARBA" id="ARBA00022884"/>
    </source>
</evidence>
<dbReference type="Pfam" id="PF12848">
    <property type="entry name" value="ABC_tran_Xtn"/>
    <property type="match status" value="1"/>
</dbReference>
<evidence type="ECO:0000313" key="15">
    <source>
        <dbReference type="Proteomes" id="UP000824076"/>
    </source>
</evidence>
<keyword evidence="11" id="KW-0648">Protein biosynthesis</keyword>
<dbReference type="SUPFAM" id="SSF52540">
    <property type="entry name" value="P-loop containing nucleoside triphosphate hydrolases"/>
    <property type="match status" value="2"/>
</dbReference>
<dbReference type="FunFam" id="3.40.50.300:FF:000011">
    <property type="entry name" value="Putative ABC transporter ATP-binding component"/>
    <property type="match status" value="1"/>
</dbReference>
<accession>A0A9D1IIS7</accession>
<dbReference type="InterPro" id="IPR051309">
    <property type="entry name" value="ABCF_ATPase"/>
</dbReference>
<keyword evidence="7" id="KW-0378">Hydrolase</keyword>
<dbReference type="PANTHER" id="PTHR42855:SF1">
    <property type="entry name" value="ABC TRANSPORTER DOMAIN-CONTAINING PROTEIN"/>
    <property type="match status" value="1"/>
</dbReference>
<reference evidence="14" key="1">
    <citation type="submission" date="2020-10" db="EMBL/GenBank/DDBJ databases">
        <authorList>
            <person name="Gilroy R."/>
        </authorList>
    </citation>
    <scope>NUCLEOTIDE SEQUENCE</scope>
    <source>
        <strain evidence="14">17073</strain>
    </source>
</reference>
<evidence type="ECO:0000256" key="5">
    <source>
        <dbReference type="ARBA" id="ARBA00022737"/>
    </source>
</evidence>
<protein>
    <submittedName>
        <fullName evidence="14">ABC-F family ATP-binding cassette domain-containing protein</fullName>
    </submittedName>
</protein>
<keyword evidence="4" id="KW-0699">rRNA-binding</keyword>
<dbReference type="GO" id="GO:0000049">
    <property type="term" value="F:tRNA binding"/>
    <property type="evidence" value="ECO:0007669"/>
    <property type="project" value="UniProtKB-KW"/>
</dbReference>
<dbReference type="Proteomes" id="UP000824076">
    <property type="component" value="Unassembled WGS sequence"/>
</dbReference>
<name>A0A9D1IIS7_9BACT</name>
<comment type="similarity">
    <text evidence="1">Belongs to the ABC transporter superfamily. ABCF family. Translational throttle EttA subfamily.</text>
</comment>
<dbReference type="PROSITE" id="PS50893">
    <property type="entry name" value="ABC_TRANSPORTER_2"/>
    <property type="match status" value="2"/>
</dbReference>
<dbReference type="GO" id="GO:0006417">
    <property type="term" value="P:regulation of translation"/>
    <property type="evidence" value="ECO:0007669"/>
    <property type="project" value="UniProtKB-KW"/>
</dbReference>
<dbReference type="GO" id="GO:0016887">
    <property type="term" value="F:ATP hydrolysis activity"/>
    <property type="evidence" value="ECO:0007669"/>
    <property type="project" value="InterPro"/>
</dbReference>
<dbReference type="InterPro" id="IPR037118">
    <property type="entry name" value="Val-tRNA_synth_C_sf"/>
</dbReference>
<keyword evidence="3" id="KW-0820">tRNA-binding</keyword>
<evidence type="ECO:0000256" key="6">
    <source>
        <dbReference type="ARBA" id="ARBA00022741"/>
    </source>
</evidence>
<evidence type="ECO:0000256" key="12">
    <source>
        <dbReference type="SAM" id="MobiDB-lite"/>
    </source>
</evidence>
<gene>
    <name evidence="14" type="ORF">IAD18_01535</name>
</gene>
<dbReference type="FunFam" id="3.40.50.300:FF:000183">
    <property type="entry name" value="ABC transporter ATP-binding protein yjjK"/>
    <property type="match status" value="1"/>
</dbReference>
<evidence type="ECO:0000313" key="14">
    <source>
        <dbReference type="EMBL" id="HIU38330.1"/>
    </source>
</evidence>
<dbReference type="Pfam" id="PF00005">
    <property type="entry name" value="ABC_tran"/>
    <property type="match status" value="2"/>
</dbReference>
<evidence type="ECO:0000256" key="2">
    <source>
        <dbReference type="ARBA" id="ARBA00022490"/>
    </source>
</evidence>
<reference evidence="14" key="2">
    <citation type="journal article" date="2021" name="PeerJ">
        <title>Extensive microbial diversity within the chicken gut microbiome revealed by metagenomics and culture.</title>
        <authorList>
            <person name="Gilroy R."/>
            <person name="Ravi A."/>
            <person name="Getino M."/>
            <person name="Pursley I."/>
            <person name="Horton D.L."/>
            <person name="Alikhan N.F."/>
            <person name="Baker D."/>
            <person name="Gharbi K."/>
            <person name="Hall N."/>
            <person name="Watson M."/>
            <person name="Adriaenssens E.M."/>
            <person name="Foster-Nyarko E."/>
            <person name="Jarju S."/>
            <person name="Secka A."/>
            <person name="Antonio M."/>
            <person name="Oren A."/>
            <person name="Chaudhuri R.R."/>
            <person name="La Ragione R."/>
            <person name="Hildebrand F."/>
            <person name="Pallen M.J."/>
        </authorList>
    </citation>
    <scope>NUCLEOTIDE SEQUENCE</scope>
    <source>
        <strain evidence="14">17073</strain>
    </source>
</reference>
<feature type="compositionally biased region" description="Basic and acidic residues" evidence="12">
    <location>
        <begin position="531"/>
        <end position="540"/>
    </location>
</feature>
<organism evidence="14 15">
    <name type="scientific">Candidatus Limisoma intestinavium</name>
    <dbReference type="NCBI Taxonomy" id="2840856"/>
    <lineage>
        <taxon>Bacteria</taxon>
        <taxon>Pseudomonadati</taxon>
        <taxon>Bacteroidota</taxon>
        <taxon>Bacteroidia</taxon>
        <taxon>Bacteroidales</taxon>
        <taxon>Candidatus Limisoma</taxon>
    </lineage>
</organism>
<dbReference type="GO" id="GO:0005524">
    <property type="term" value="F:ATP binding"/>
    <property type="evidence" value="ECO:0007669"/>
    <property type="project" value="UniProtKB-KW"/>
</dbReference>
<evidence type="ECO:0000256" key="3">
    <source>
        <dbReference type="ARBA" id="ARBA00022555"/>
    </source>
</evidence>
<evidence type="ECO:0000256" key="9">
    <source>
        <dbReference type="ARBA" id="ARBA00022845"/>
    </source>
</evidence>
<keyword evidence="9" id="KW-0810">Translation regulation</keyword>
<dbReference type="Pfam" id="PF16326">
    <property type="entry name" value="ABC_tran_CTD"/>
    <property type="match status" value="1"/>
</dbReference>
<evidence type="ECO:0000256" key="4">
    <source>
        <dbReference type="ARBA" id="ARBA00022730"/>
    </source>
</evidence>